<gene>
    <name evidence="4" type="ORF">SAMN05216561_11727</name>
</gene>
<dbReference type="InterPro" id="IPR050194">
    <property type="entry name" value="Glycosyltransferase_grp1"/>
</dbReference>
<dbReference type="PANTHER" id="PTHR45947:SF3">
    <property type="entry name" value="SULFOQUINOVOSYL TRANSFERASE SQD2"/>
    <property type="match status" value="1"/>
</dbReference>
<keyword evidence="5" id="KW-1185">Reference proteome</keyword>
<dbReference type="SUPFAM" id="SSF53756">
    <property type="entry name" value="UDP-Glycosyltransferase/glycogen phosphorylase"/>
    <property type="match status" value="1"/>
</dbReference>
<dbReference type="OrthoDB" id="6286688at2"/>
<dbReference type="Gene3D" id="3.40.50.2000">
    <property type="entry name" value="Glycogen Phosphorylase B"/>
    <property type="match status" value="2"/>
</dbReference>
<protein>
    <submittedName>
        <fullName evidence="4">Glycosyltransferase involved in cell wall bisynthesis</fullName>
    </submittedName>
</protein>
<dbReference type="PANTHER" id="PTHR45947">
    <property type="entry name" value="SULFOQUINOVOSYL TRANSFERASE SQD2"/>
    <property type="match status" value="1"/>
</dbReference>
<keyword evidence="1" id="KW-0328">Glycosyltransferase</keyword>
<dbReference type="GO" id="GO:0016757">
    <property type="term" value="F:glycosyltransferase activity"/>
    <property type="evidence" value="ECO:0007669"/>
    <property type="project" value="UniProtKB-KW"/>
</dbReference>
<dbReference type="RefSeq" id="WP_091116162.1">
    <property type="nucleotide sequence ID" value="NZ_BKAF01000046.1"/>
</dbReference>
<evidence type="ECO:0000313" key="4">
    <source>
        <dbReference type="EMBL" id="SFJ04677.1"/>
    </source>
</evidence>
<dbReference type="Pfam" id="PF13692">
    <property type="entry name" value="Glyco_trans_1_4"/>
    <property type="match status" value="1"/>
</dbReference>
<feature type="domain" description="Glycosyltransferase subfamily 4-like N-terminal" evidence="3">
    <location>
        <begin position="14"/>
        <end position="214"/>
    </location>
</feature>
<dbReference type="InterPro" id="IPR028098">
    <property type="entry name" value="Glyco_trans_4-like_N"/>
</dbReference>
<evidence type="ECO:0000256" key="1">
    <source>
        <dbReference type="ARBA" id="ARBA00022676"/>
    </source>
</evidence>
<keyword evidence="2 4" id="KW-0808">Transferase</keyword>
<name>A0A1I3N647_9ACTN</name>
<evidence type="ECO:0000313" key="5">
    <source>
        <dbReference type="Proteomes" id="UP000198649"/>
    </source>
</evidence>
<dbReference type="Pfam" id="PF13579">
    <property type="entry name" value="Glyco_trans_4_4"/>
    <property type="match status" value="1"/>
</dbReference>
<proteinExistence type="predicted"/>
<dbReference type="GO" id="GO:1901137">
    <property type="term" value="P:carbohydrate derivative biosynthetic process"/>
    <property type="evidence" value="ECO:0007669"/>
    <property type="project" value="UniProtKB-ARBA"/>
</dbReference>
<accession>A0A1I3N647</accession>
<organism evidence="4 5">
    <name type="scientific">Nocardioides psychrotolerans</name>
    <dbReference type="NCBI Taxonomy" id="1005945"/>
    <lineage>
        <taxon>Bacteria</taxon>
        <taxon>Bacillati</taxon>
        <taxon>Actinomycetota</taxon>
        <taxon>Actinomycetes</taxon>
        <taxon>Propionibacteriales</taxon>
        <taxon>Nocardioidaceae</taxon>
        <taxon>Nocardioides</taxon>
    </lineage>
</organism>
<evidence type="ECO:0000256" key="2">
    <source>
        <dbReference type="ARBA" id="ARBA00022679"/>
    </source>
</evidence>
<dbReference type="EMBL" id="FOQG01000017">
    <property type="protein sequence ID" value="SFJ04677.1"/>
    <property type="molecule type" value="Genomic_DNA"/>
</dbReference>
<evidence type="ECO:0000259" key="3">
    <source>
        <dbReference type="Pfam" id="PF13579"/>
    </source>
</evidence>
<dbReference type="STRING" id="1005945.SAMN05216561_11727"/>
<sequence>MRVLVASKFLHHVGGVETYISWLGRHLEREGHELAFFGMNPPDGDRVMPDLQGPLFLSPSRDYYGSVATKVRSAATSIYSFSAARVMEEALDAFRPDVVHFQSTCYQLTPSVVRAATRRAVPTLTTAHEYKFVCSNQRLWDDGRGQPCVKCVDATTSQRVRSIIETQCVKGSLASSIVAAAELPVSNGVWRRNSGIVHAPSHFMADLLEGRGSPVRGRVRYLDLSWGDTAHLPGSHRPDRQDVTYIGRLSVEKGVDTLIHAWPHVSRHRPDARLKLYGSGADEPRLREAALGVERVEFCGRYERESLTEILASSIVTVHPSKWAENSPYTVRESLQHGVPAIVSDQGGLPEMVEAATGAVFPAGDVDGLAQAITREIDSGRAGQPDLLDAVARRFVTDAQHLSRLEELYGEAQDLCAASR</sequence>
<dbReference type="Proteomes" id="UP000198649">
    <property type="component" value="Unassembled WGS sequence"/>
</dbReference>
<dbReference type="AlphaFoldDB" id="A0A1I3N647"/>
<reference evidence="4 5" key="1">
    <citation type="submission" date="2016-10" db="EMBL/GenBank/DDBJ databases">
        <authorList>
            <person name="de Groot N.N."/>
        </authorList>
    </citation>
    <scope>NUCLEOTIDE SEQUENCE [LARGE SCALE GENOMIC DNA]</scope>
    <source>
        <strain evidence="4 5">CGMCC 1.11156</strain>
    </source>
</reference>